<feature type="region of interest" description="Disordered" evidence="1">
    <location>
        <begin position="108"/>
        <end position="127"/>
    </location>
</feature>
<dbReference type="GeneID" id="28949834"/>
<dbReference type="EMBL" id="DS231705">
    <property type="protein sequence ID" value="KNB06721.1"/>
    <property type="molecule type" value="Genomic_DNA"/>
</dbReference>
<gene>
    <name evidence="3" type="ORF">FOXG_08186</name>
</gene>
<reference evidence="3" key="1">
    <citation type="submission" date="2007-04" db="EMBL/GenBank/DDBJ databases">
        <authorList>
            <consortium name="The Broad Institute Genome Sequencing Platform"/>
            <person name="Birren B."/>
            <person name="Lander E."/>
            <person name="Galagan J."/>
            <person name="Nusbaum C."/>
            <person name="Devon K."/>
            <person name="Ma L.-J."/>
            <person name="Jaffe D."/>
            <person name="Butler J."/>
            <person name="Alvarez P."/>
            <person name="Gnerre S."/>
            <person name="Grabherr M."/>
            <person name="Kleber M."/>
            <person name="Mauceli E."/>
            <person name="Brockman W."/>
            <person name="MacCallum I.A."/>
            <person name="Young S."/>
            <person name="LaButti K."/>
            <person name="DeCaprio D."/>
            <person name="Crawford M."/>
            <person name="Koehrsen M."/>
            <person name="Engels R."/>
            <person name="Montgomery P."/>
            <person name="Pearson M."/>
            <person name="Howarth C."/>
            <person name="Larson L."/>
            <person name="White J."/>
            <person name="O'Leary S."/>
            <person name="Kodira C."/>
            <person name="Zeng Q."/>
            <person name="Yandava C."/>
            <person name="Alvarado L."/>
            <person name="Kistler C."/>
            <person name="Shim W.-B."/>
            <person name="Kang S."/>
            <person name="Woloshuk C."/>
        </authorList>
    </citation>
    <scope>NUCLEOTIDE SEQUENCE</scope>
    <source>
        <strain evidence="3">4287</strain>
    </source>
</reference>
<sequence length="400" mass="45647">MIRQHFVAARSSQHRVAALALYRALLKTASNVPLPHHLHPGGRKHPLTKIVRERFAKNKPLTSFRLLYDSMAAGYKFLTLLTKGRDTKSPEHSEILRHIRKRNFTANLSRLESPSYKKPPRSKQRINPPLFTKVSASDEPVKYEPTIRPLPKTAFIGERKAPVTGNTAEFLSFVRIKKPQPRVFSRAVSRKTTIFRRSVKTLLSISTKDIPRARLGDRWDAMMDKLLLEEGVTDEVIQDGPLASYHFTATLTKAWWDQKLTKITDDRTARAKAVSSLIEQELALVKEEKESGAEPTDPKVAKETLDTILTEYRQKQTEMERTRDTSFEDPFLSEQWIAKAQKLAREYAKKYEGIVDDSNRGVSWAKRQGLAKKENSLLGAVESDEDAQFFSHVAAMRRGR</sequence>
<dbReference type="KEGG" id="fox:FOXG_08186"/>
<evidence type="ECO:0000313" key="3">
    <source>
        <dbReference type="EMBL" id="KNB06721.1"/>
    </source>
</evidence>
<proteinExistence type="predicted"/>
<protein>
    <recommendedName>
        <fullName evidence="2">Complex 1 LYR protein domain-containing protein</fullName>
    </recommendedName>
</protein>
<evidence type="ECO:0000259" key="2">
    <source>
        <dbReference type="Pfam" id="PF05347"/>
    </source>
</evidence>
<feature type="domain" description="Complex 1 LYR protein" evidence="2">
    <location>
        <begin position="17"/>
        <end position="78"/>
    </location>
</feature>
<dbReference type="Pfam" id="PF05347">
    <property type="entry name" value="Complex1_LYR"/>
    <property type="match status" value="1"/>
</dbReference>
<evidence type="ECO:0000313" key="4">
    <source>
        <dbReference type="Proteomes" id="UP000009097"/>
    </source>
</evidence>
<dbReference type="AlphaFoldDB" id="A0A0J9V7A7"/>
<organism evidence="3 4">
    <name type="scientific">Fusarium oxysporum f. sp. lycopersici (strain 4287 / CBS 123668 / FGSC 9935 / NRRL 34936)</name>
    <name type="common">Fusarium vascular wilt of tomato</name>
    <dbReference type="NCBI Taxonomy" id="426428"/>
    <lineage>
        <taxon>Eukaryota</taxon>
        <taxon>Fungi</taxon>
        <taxon>Dikarya</taxon>
        <taxon>Ascomycota</taxon>
        <taxon>Pezizomycotina</taxon>
        <taxon>Sordariomycetes</taxon>
        <taxon>Hypocreomycetidae</taxon>
        <taxon>Hypocreales</taxon>
        <taxon>Nectriaceae</taxon>
        <taxon>Fusarium</taxon>
        <taxon>Fusarium oxysporum species complex</taxon>
    </lineage>
</organism>
<evidence type="ECO:0000256" key="1">
    <source>
        <dbReference type="SAM" id="MobiDB-lite"/>
    </source>
</evidence>
<reference evidence="3" key="2">
    <citation type="journal article" date="2010" name="Nature">
        <title>Comparative genomics reveals mobile pathogenicity chromosomes in Fusarium.</title>
        <authorList>
            <person name="Ma L.J."/>
            <person name="van der Does H.C."/>
            <person name="Borkovich K.A."/>
            <person name="Coleman J.J."/>
            <person name="Daboussi M.J."/>
            <person name="Di Pietro A."/>
            <person name="Dufresne M."/>
            <person name="Freitag M."/>
            <person name="Grabherr M."/>
            <person name="Henrissat B."/>
            <person name="Houterman P.M."/>
            <person name="Kang S."/>
            <person name="Shim W.B."/>
            <person name="Woloshuk C."/>
            <person name="Xie X."/>
            <person name="Xu J.R."/>
            <person name="Antoniw J."/>
            <person name="Baker S.E."/>
            <person name="Bluhm B.H."/>
            <person name="Breakspear A."/>
            <person name="Brown D.W."/>
            <person name="Butchko R.A."/>
            <person name="Chapman S."/>
            <person name="Coulson R."/>
            <person name="Coutinho P.M."/>
            <person name="Danchin E.G."/>
            <person name="Diener A."/>
            <person name="Gale L.R."/>
            <person name="Gardiner D.M."/>
            <person name="Goff S."/>
            <person name="Hammond-Kosack K.E."/>
            <person name="Hilburn K."/>
            <person name="Hua-Van A."/>
            <person name="Jonkers W."/>
            <person name="Kazan K."/>
            <person name="Kodira C.D."/>
            <person name="Koehrsen M."/>
            <person name="Kumar L."/>
            <person name="Lee Y.H."/>
            <person name="Li L."/>
            <person name="Manners J.M."/>
            <person name="Miranda-Saavedra D."/>
            <person name="Mukherjee M."/>
            <person name="Park G."/>
            <person name="Park J."/>
            <person name="Park S.Y."/>
            <person name="Proctor R.H."/>
            <person name="Regev A."/>
            <person name="Ruiz-Roldan M.C."/>
            <person name="Sain D."/>
            <person name="Sakthikumar S."/>
            <person name="Sykes S."/>
            <person name="Schwartz D.C."/>
            <person name="Turgeon B.G."/>
            <person name="Wapinski I."/>
            <person name="Yoder O."/>
            <person name="Young S."/>
            <person name="Zeng Q."/>
            <person name="Zhou S."/>
            <person name="Galagan J."/>
            <person name="Cuomo C.A."/>
            <person name="Kistler H.C."/>
            <person name="Rep M."/>
        </authorList>
    </citation>
    <scope>NUCLEOTIDE SEQUENCE [LARGE SCALE GENOMIC DNA]</scope>
    <source>
        <strain evidence="3">4287</strain>
    </source>
</reference>
<dbReference type="Proteomes" id="UP000009097">
    <property type="component" value="Unassembled WGS sequence"/>
</dbReference>
<dbReference type="RefSeq" id="XP_018244766.1">
    <property type="nucleotide sequence ID" value="XM_018386976.1"/>
</dbReference>
<dbReference type="VEuPathDB" id="FungiDB:FOXG_08186"/>
<accession>A0A0J9V7A7</accession>
<name>A0A0J9V7A7_FUSO4</name>
<dbReference type="InterPro" id="IPR008011">
    <property type="entry name" value="Complex1_LYR_dom"/>
</dbReference>